<dbReference type="InterPro" id="IPR009597">
    <property type="entry name" value="DUF1206"/>
</dbReference>
<keyword evidence="1" id="KW-0812">Transmembrane</keyword>
<feature type="transmembrane region" description="Helical" evidence="1">
    <location>
        <begin position="204"/>
        <end position="225"/>
    </location>
</feature>
<feature type="transmembrane region" description="Helical" evidence="1">
    <location>
        <begin position="28"/>
        <end position="47"/>
    </location>
</feature>
<proteinExistence type="predicted"/>
<dbReference type="AlphaFoldDB" id="A0A8J4DSA8"/>
<evidence type="ECO:0000256" key="1">
    <source>
        <dbReference type="SAM" id="Phobius"/>
    </source>
</evidence>
<keyword evidence="1" id="KW-1133">Transmembrane helix</keyword>
<name>A0A8J4DSA8_9ACTN</name>
<gene>
    <name evidence="3" type="ORF">Val02_45540</name>
</gene>
<dbReference type="Pfam" id="PF06724">
    <property type="entry name" value="DUF1206"/>
    <property type="match status" value="3"/>
</dbReference>
<protein>
    <submittedName>
        <fullName evidence="3">Membrane protein</fullName>
    </submittedName>
</protein>
<sequence>MTVANEARGAARQAAGNEWLERLARFGMIGYGVTHLLVGWIALQLAFGKAAKEGDQSGAFKTLADGPLGKFLLVAVAIGLAAMVLWQVLEAAVGHTEDTGKERVFERVASVFKAGFYAYLAFKAVQVLQGSGKSSGDQQQQTTGTVLESTGGRWIVGLVGLAVAIIGAGLVWYGVTKRFEKHLKTGQMDAKVRKTTRGLGVSGYAAKGTVYGVVGILVLTAAVNYDPGKSRGLDQALHTLAEQPAGDFLLIAVALGLVAYGAFCFAQAKYRKV</sequence>
<keyword evidence="4" id="KW-1185">Reference proteome</keyword>
<feature type="transmembrane region" description="Helical" evidence="1">
    <location>
        <begin position="154"/>
        <end position="175"/>
    </location>
</feature>
<evidence type="ECO:0000259" key="2">
    <source>
        <dbReference type="Pfam" id="PF06724"/>
    </source>
</evidence>
<dbReference type="Proteomes" id="UP000619260">
    <property type="component" value="Unassembled WGS sequence"/>
</dbReference>
<comment type="caution">
    <text evidence="3">The sequence shown here is derived from an EMBL/GenBank/DDBJ whole genome shotgun (WGS) entry which is preliminary data.</text>
</comment>
<organism evidence="3 4">
    <name type="scientific">Virgisporangium aliadipatigenens</name>
    <dbReference type="NCBI Taxonomy" id="741659"/>
    <lineage>
        <taxon>Bacteria</taxon>
        <taxon>Bacillati</taxon>
        <taxon>Actinomycetota</taxon>
        <taxon>Actinomycetes</taxon>
        <taxon>Micromonosporales</taxon>
        <taxon>Micromonosporaceae</taxon>
        <taxon>Virgisporangium</taxon>
    </lineage>
</organism>
<feature type="domain" description="DUF1206" evidence="2">
    <location>
        <begin position="26"/>
        <end position="93"/>
    </location>
</feature>
<feature type="domain" description="DUF1206" evidence="2">
    <location>
        <begin position="111"/>
        <end position="176"/>
    </location>
</feature>
<keyword evidence="1" id="KW-0472">Membrane</keyword>
<reference evidence="3" key="1">
    <citation type="submission" date="2021-01" db="EMBL/GenBank/DDBJ databases">
        <title>Whole genome shotgun sequence of Virgisporangium aliadipatigenens NBRC 105644.</title>
        <authorList>
            <person name="Komaki H."/>
            <person name="Tamura T."/>
        </authorList>
    </citation>
    <scope>NUCLEOTIDE SEQUENCE</scope>
    <source>
        <strain evidence="3">NBRC 105644</strain>
    </source>
</reference>
<feature type="transmembrane region" description="Helical" evidence="1">
    <location>
        <begin position="68"/>
        <end position="89"/>
    </location>
</feature>
<evidence type="ECO:0000313" key="3">
    <source>
        <dbReference type="EMBL" id="GIJ47668.1"/>
    </source>
</evidence>
<feature type="domain" description="DUF1206" evidence="2">
    <location>
        <begin position="203"/>
        <end position="271"/>
    </location>
</feature>
<evidence type="ECO:0000313" key="4">
    <source>
        <dbReference type="Proteomes" id="UP000619260"/>
    </source>
</evidence>
<accession>A0A8J4DSA8</accession>
<dbReference type="EMBL" id="BOPF01000016">
    <property type="protein sequence ID" value="GIJ47668.1"/>
    <property type="molecule type" value="Genomic_DNA"/>
</dbReference>
<feature type="transmembrane region" description="Helical" evidence="1">
    <location>
        <begin position="245"/>
        <end position="266"/>
    </location>
</feature>